<evidence type="ECO:0000256" key="1">
    <source>
        <dbReference type="ARBA" id="ARBA00022679"/>
    </source>
</evidence>
<reference evidence="9 10" key="1">
    <citation type="journal article" date="2016" name="Genome Biol. Evol.">
        <title>Divergent and convergent evolution of fungal pathogenicity.</title>
        <authorList>
            <person name="Shang Y."/>
            <person name="Xiao G."/>
            <person name="Zheng P."/>
            <person name="Cen K."/>
            <person name="Zhan S."/>
            <person name="Wang C."/>
        </authorList>
    </citation>
    <scope>NUCLEOTIDE SEQUENCE [LARGE SCALE GENOMIC DNA]</scope>
    <source>
        <strain evidence="9 10">RCEF 3172</strain>
    </source>
</reference>
<dbReference type="Proteomes" id="UP000076863">
    <property type="component" value="Unassembled WGS sequence"/>
</dbReference>
<organism evidence="9 10">
    <name type="scientific">Beauveria brongniartii RCEF 3172</name>
    <dbReference type="NCBI Taxonomy" id="1081107"/>
    <lineage>
        <taxon>Eukaryota</taxon>
        <taxon>Fungi</taxon>
        <taxon>Dikarya</taxon>
        <taxon>Ascomycota</taxon>
        <taxon>Pezizomycotina</taxon>
        <taxon>Sordariomycetes</taxon>
        <taxon>Hypocreomycetidae</taxon>
        <taxon>Hypocreales</taxon>
        <taxon>Cordycipitaceae</taxon>
        <taxon>Beauveria</taxon>
        <taxon>Beauveria brongniartii</taxon>
    </lineage>
</organism>
<dbReference type="OrthoDB" id="9977870at2759"/>
<sequence>MGAASSSSRPAIPGAYDDTALADIVENPEEYLAQLQDEWLRKHHNALHQAQIPPVASGDEVDWRLYSPPAALADASMVVSEPLTEIISQSITNVKKRAEQQLQREQEQQAARKAVEDAEALKAAKNREPYLPINMDGPKKEKEIDTLPIEIKPDCDTASLTSRRSFIQEQVDRRRKFGFRRLFQRSYETGETAAAGAAREAILQHLENRLSRANVESTAPDSQETLEKLRRNKTVRVPDTQELVECVSCLDDFAKKDLVKVVCHSYCNDCFVRLITAACANEQQWPPKCCLNQIPFRTVLANIPSNLKTTFDQRRSEWEVPIAERVYCHVSECSVMIPPKNINLAKRVARCSQNHSTCTICRRPAHGKNECPEDQEMNMTNRLAEEEGWKRCSKCCALVEHREACQHMTCRCGYQFCYVCCRRWCTCSCTMAQLNELKAAAAVRRTERRRREQQESEELREILAQIEELERREAEIEEQHRIAMHKERARGEILRRQTVEVKYQQLARILEALHETQESIAEWQQEADAKDMAADAKTKQEALEEEHSTELASIKADMAARIADKQAELDADLAARTAKERKIENDYEAQLQEYWAGHQADAAAKEIESAMLPLRQRMDRGYRLWQERQTAELDTCRTALQERLTMREELMYSAKHRLKDRLDDMEMELARRVVAEKRWMEEVFAERRMLLAAAEAAEMVGDADALFGIDLDAPRLKTGHDIGTTI</sequence>
<keyword evidence="1" id="KW-0808">Transferase</keyword>
<keyword evidence="7" id="KW-0175">Coiled coil</keyword>
<feature type="domain" description="RING-type" evidence="8">
    <location>
        <begin position="242"/>
        <end position="433"/>
    </location>
</feature>
<keyword evidence="5" id="KW-0833">Ubl conjugation pathway</keyword>
<evidence type="ECO:0000256" key="3">
    <source>
        <dbReference type="ARBA" id="ARBA00022737"/>
    </source>
</evidence>
<dbReference type="Gene3D" id="1.20.120.1750">
    <property type="match status" value="1"/>
</dbReference>
<keyword evidence="3" id="KW-0677">Repeat</keyword>
<dbReference type="GO" id="GO:0004842">
    <property type="term" value="F:ubiquitin-protein transferase activity"/>
    <property type="evidence" value="ECO:0007669"/>
    <property type="project" value="InterPro"/>
</dbReference>
<dbReference type="GO" id="GO:0016567">
    <property type="term" value="P:protein ubiquitination"/>
    <property type="evidence" value="ECO:0007669"/>
    <property type="project" value="InterPro"/>
</dbReference>
<proteinExistence type="predicted"/>
<dbReference type="CDD" id="cd22584">
    <property type="entry name" value="Rcat_RBR_unk"/>
    <property type="match status" value="1"/>
</dbReference>
<evidence type="ECO:0000256" key="2">
    <source>
        <dbReference type="ARBA" id="ARBA00022723"/>
    </source>
</evidence>
<evidence type="ECO:0000256" key="6">
    <source>
        <dbReference type="ARBA" id="ARBA00022833"/>
    </source>
</evidence>
<dbReference type="InterPro" id="IPR031127">
    <property type="entry name" value="E3_UB_ligase_RBR"/>
</dbReference>
<dbReference type="InterPro" id="IPR044066">
    <property type="entry name" value="TRIAD_supradom"/>
</dbReference>
<evidence type="ECO:0000259" key="8">
    <source>
        <dbReference type="PROSITE" id="PS51873"/>
    </source>
</evidence>
<feature type="coiled-coil region" evidence="7">
    <location>
        <begin position="88"/>
        <end position="128"/>
    </location>
</feature>
<dbReference type="PANTHER" id="PTHR11685">
    <property type="entry name" value="RBR FAMILY RING FINGER AND IBR DOMAIN-CONTAINING"/>
    <property type="match status" value="1"/>
</dbReference>
<evidence type="ECO:0000313" key="9">
    <source>
        <dbReference type="EMBL" id="OAA42957.1"/>
    </source>
</evidence>
<feature type="coiled-coil region" evidence="7">
    <location>
        <begin position="449"/>
        <end position="546"/>
    </location>
</feature>
<keyword evidence="6" id="KW-0862">Zinc</keyword>
<dbReference type="SUPFAM" id="SSF57850">
    <property type="entry name" value="RING/U-box"/>
    <property type="match status" value="1"/>
</dbReference>
<gene>
    <name evidence="9" type="ORF">BBO_04872</name>
</gene>
<evidence type="ECO:0000313" key="10">
    <source>
        <dbReference type="Proteomes" id="UP000076863"/>
    </source>
</evidence>
<name>A0A167DW41_9HYPO</name>
<dbReference type="EMBL" id="AZHA01000013">
    <property type="protein sequence ID" value="OAA42957.1"/>
    <property type="molecule type" value="Genomic_DNA"/>
</dbReference>
<dbReference type="PROSITE" id="PS51873">
    <property type="entry name" value="TRIAD"/>
    <property type="match status" value="1"/>
</dbReference>
<keyword evidence="4" id="KW-0863">Zinc-finger</keyword>
<keyword evidence="2" id="KW-0479">Metal-binding</keyword>
<dbReference type="AlphaFoldDB" id="A0A167DW41"/>
<evidence type="ECO:0000256" key="5">
    <source>
        <dbReference type="ARBA" id="ARBA00022786"/>
    </source>
</evidence>
<dbReference type="GO" id="GO:0008270">
    <property type="term" value="F:zinc ion binding"/>
    <property type="evidence" value="ECO:0007669"/>
    <property type="project" value="UniProtKB-KW"/>
</dbReference>
<evidence type="ECO:0000256" key="7">
    <source>
        <dbReference type="SAM" id="Coils"/>
    </source>
</evidence>
<accession>A0A167DW41</accession>
<evidence type="ECO:0000256" key="4">
    <source>
        <dbReference type="ARBA" id="ARBA00022771"/>
    </source>
</evidence>
<protein>
    <submittedName>
        <fullName evidence="9">IBR finger domain protein</fullName>
    </submittedName>
</protein>
<comment type="caution">
    <text evidence="9">The sequence shown here is derived from an EMBL/GenBank/DDBJ whole genome shotgun (WGS) entry which is preliminary data.</text>
</comment>
<keyword evidence="10" id="KW-1185">Reference proteome</keyword>